<dbReference type="InterPro" id="IPR006797">
    <property type="entry name" value="PRELI/MSF1_dom"/>
</dbReference>
<dbReference type="OrthoDB" id="341300at2759"/>
<dbReference type="Pfam" id="PF04707">
    <property type="entry name" value="PRELI"/>
    <property type="match status" value="1"/>
</dbReference>
<accession>A0A7R8X9C7</accession>
<dbReference type="PANTHER" id="PTHR11158">
    <property type="entry name" value="MSF1/PX19 RELATED"/>
    <property type="match status" value="1"/>
</dbReference>
<name>A0A7R8X9C7_9CRUS</name>
<dbReference type="GO" id="GO:0005758">
    <property type="term" value="C:mitochondrial intermembrane space"/>
    <property type="evidence" value="ECO:0007669"/>
    <property type="project" value="InterPro"/>
</dbReference>
<dbReference type="AlphaFoldDB" id="A0A7R8X9C7"/>
<gene>
    <name evidence="2" type="ORF">DSTB1V02_LOCUS6331</name>
</gene>
<dbReference type="EMBL" id="CAJPEV010001146">
    <property type="protein sequence ID" value="CAG0891002.1"/>
    <property type="molecule type" value="Genomic_DNA"/>
</dbReference>
<dbReference type="Proteomes" id="UP000677054">
    <property type="component" value="Unassembled WGS sequence"/>
</dbReference>
<proteinExistence type="predicted"/>
<reference evidence="2" key="1">
    <citation type="submission" date="2020-11" db="EMBL/GenBank/DDBJ databases">
        <authorList>
            <person name="Tran Van P."/>
        </authorList>
    </citation>
    <scope>NUCLEOTIDE SEQUENCE</scope>
</reference>
<dbReference type="InterPro" id="IPR037365">
    <property type="entry name" value="Slowmo/Ups"/>
</dbReference>
<dbReference type="EMBL" id="LR900663">
    <property type="protein sequence ID" value="CAD7246481.1"/>
    <property type="molecule type" value="Genomic_DNA"/>
</dbReference>
<sequence>MVKFFEGSASIPFTWDHVAQAFWRRYPNPHSTHVLTEDTFFQELQGHKLYSKRLFIKTNKLPKWGEAFVSSRTVCIVEESIVDPKLKSLITYTRNIGFNRAMTVEEKTVYTADPQHQQWTLAKRQAWISSSLFGFKFAIEAFGLERYKKNATKATLGFMHVLKENFGGGKARGDVQQADDAHKKLKDAALKWATSGKVSL</sequence>
<evidence type="ECO:0000313" key="2">
    <source>
        <dbReference type="EMBL" id="CAD7246481.1"/>
    </source>
</evidence>
<organism evidence="2">
    <name type="scientific">Darwinula stevensoni</name>
    <dbReference type="NCBI Taxonomy" id="69355"/>
    <lineage>
        <taxon>Eukaryota</taxon>
        <taxon>Metazoa</taxon>
        <taxon>Ecdysozoa</taxon>
        <taxon>Arthropoda</taxon>
        <taxon>Crustacea</taxon>
        <taxon>Oligostraca</taxon>
        <taxon>Ostracoda</taxon>
        <taxon>Podocopa</taxon>
        <taxon>Podocopida</taxon>
        <taxon>Darwinulocopina</taxon>
        <taxon>Darwinuloidea</taxon>
        <taxon>Darwinulidae</taxon>
        <taxon>Darwinula</taxon>
    </lineage>
</organism>
<evidence type="ECO:0000259" key="1">
    <source>
        <dbReference type="PROSITE" id="PS50904"/>
    </source>
</evidence>
<evidence type="ECO:0000313" key="3">
    <source>
        <dbReference type="Proteomes" id="UP000677054"/>
    </source>
</evidence>
<dbReference type="PROSITE" id="PS50904">
    <property type="entry name" value="PRELI_MSF1"/>
    <property type="match status" value="1"/>
</dbReference>
<protein>
    <recommendedName>
        <fullName evidence="1">PRELI/MSF1 domain-containing protein</fullName>
    </recommendedName>
</protein>
<feature type="domain" description="PRELI/MSF1" evidence="1">
    <location>
        <begin position="2"/>
        <end position="170"/>
    </location>
</feature>
<keyword evidence="3" id="KW-1185">Reference proteome</keyword>